<dbReference type="CDD" id="cd23992">
    <property type="entry name" value="PBP_GOBP"/>
    <property type="match status" value="1"/>
</dbReference>
<dbReference type="InterPro" id="IPR006170">
    <property type="entry name" value="PBP/GOBP"/>
</dbReference>
<keyword evidence="2" id="KW-1185">Reference proteome</keyword>
<dbReference type="GeneID" id="131804620"/>
<keyword evidence="1" id="KW-0732">Signal</keyword>
<reference evidence="3" key="1">
    <citation type="submission" date="2025-08" db="UniProtKB">
        <authorList>
            <consortium name="RefSeq"/>
        </authorList>
    </citation>
    <scope>IDENTIFICATION</scope>
    <source>
        <strain evidence="3">Aabys</strain>
        <tissue evidence="3">Whole body</tissue>
    </source>
</reference>
<name>A0ABM3VCW3_MUSDO</name>
<proteinExistence type="predicted"/>
<sequence length="284" mass="33221">MNIYKLVFFQIIILISAKASCGDTDYDGFSNISKDFSLPESLKRFARLRCLQTYPQADFHNFTNTHDTQCFLQCFLYKMGLMNLSTRGLDSNKFLDLWDDIDEAFEEKCMDKFKFDEPLSGNCADTYHKLMEYRSHCLELFEFTFGQNSTWNSKEPSKSIGQSASEFCDSIEEGVETVTENSQSPEISFLGHYKSKLECLFQNYHYLDGYGRIDESEIILSYEEAQVNNEDSRQVIKMCVHHANGNYHENNLKDEVFELQTCLKKYSPEFPYVSQRRDEVSREY</sequence>
<evidence type="ECO:0000256" key="1">
    <source>
        <dbReference type="SAM" id="SignalP"/>
    </source>
</evidence>
<dbReference type="RefSeq" id="XP_058983644.1">
    <property type="nucleotide sequence ID" value="XM_059127661.1"/>
</dbReference>
<protein>
    <submittedName>
        <fullName evidence="3">Uncharacterized protein LOC131804620</fullName>
    </submittedName>
</protein>
<accession>A0ABM3VCW3</accession>
<dbReference type="SUPFAM" id="SSF47565">
    <property type="entry name" value="Insect pheromone/odorant-binding proteins"/>
    <property type="match status" value="2"/>
</dbReference>
<dbReference type="Proteomes" id="UP001652621">
    <property type="component" value="Unplaced"/>
</dbReference>
<evidence type="ECO:0000313" key="3">
    <source>
        <dbReference type="RefSeq" id="XP_058983644.1"/>
    </source>
</evidence>
<feature type="chain" id="PRO_5045704278" evidence="1">
    <location>
        <begin position="22"/>
        <end position="284"/>
    </location>
</feature>
<organism evidence="2 3">
    <name type="scientific">Musca domestica</name>
    <name type="common">House fly</name>
    <dbReference type="NCBI Taxonomy" id="7370"/>
    <lineage>
        <taxon>Eukaryota</taxon>
        <taxon>Metazoa</taxon>
        <taxon>Ecdysozoa</taxon>
        <taxon>Arthropoda</taxon>
        <taxon>Hexapoda</taxon>
        <taxon>Insecta</taxon>
        <taxon>Pterygota</taxon>
        <taxon>Neoptera</taxon>
        <taxon>Endopterygota</taxon>
        <taxon>Diptera</taxon>
        <taxon>Brachycera</taxon>
        <taxon>Muscomorpha</taxon>
        <taxon>Muscoidea</taxon>
        <taxon>Muscidae</taxon>
        <taxon>Musca</taxon>
    </lineage>
</organism>
<dbReference type="Gene3D" id="1.10.238.20">
    <property type="entry name" value="Pheromone/general odorant binding protein domain"/>
    <property type="match status" value="2"/>
</dbReference>
<dbReference type="InterPro" id="IPR036728">
    <property type="entry name" value="PBP_GOBP_sf"/>
</dbReference>
<gene>
    <name evidence="3" type="primary">LOC131804620</name>
</gene>
<dbReference type="Pfam" id="PF01395">
    <property type="entry name" value="PBP_GOBP"/>
    <property type="match status" value="1"/>
</dbReference>
<evidence type="ECO:0000313" key="2">
    <source>
        <dbReference type="Proteomes" id="UP001652621"/>
    </source>
</evidence>
<feature type="signal peptide" evidence="1">
    <location>
        <begin position="1"/>
        <end position="21"/>
    </location>
</feature>